<feature type="domain" description="Integrase zinc-binding" evidence="2">
    <location>
        <begin position="25"/>
        <end position="62"/>
    </location>
</feature>
<evidence type="ECO:0000313" key="4">
    <source>
        <dbReference type="Proteomes" id="UP000801492"/>
    </source>
</evidence>
<name>A0A8K0CCX2_IGNLU</name>
<dbReference type="Gene3D" id="1.10.340.70">
    <property type="match status" value="1"/>
</dbReference>
<accession>A0A8K0CCX2</accession>
<comment type="caution">
    <text evidence="3">The sequence shown here is derived from an EMBL/GenBank/DDBJ whole genome shotgun (WGS) entry which is preliminary data.</text>
</comment>
<dbReference type="EMBL" id="VTPC01090740">
    <property type="protein sequence ID" value="KAF2881425.1"/>
    <property type="molecule type" value="Genomic_DNA"/>
</dbReference>
<dbReference type="Proteomes" id="UP000801492">
    <property type="component" value="Unassembled WGS sequence"/>
</dbReference>
<gene>
    <name evidence="3" type="ORF">ILUMI_24747</name>
</gene>
<dbReference type="AlphaFoldDB" id="A0A8K0CCX2"/>
<dbReference type="OrthoDB" id="6765838at2759"/>
<dbReference type="Pfam" id="PF17921">
    <property type="entry name" value="Integrase_H2C2"/>
    <property type="match status" value="1"/>
</dbReference>
<dbReference type="PANTHER" id="PTHR47266">
    <property type="entry name" value="ENDONUCLEASE-RELATED"/>
    <property type="match status" value="1"/>
</dbReference>
<keyword evidence="4" id="KW-1185">Reference proteome</keyword>
<reference evidence="3" key="1">
    <citation type="submission" date="2019-08" db="EMBL/GenBank/DDBJ databases">
        <title>The genome of the North American firefly Photinus pyralis.</title>
        <authorList>
            <consortium name="Photinus pyralis genome working group"/>
            <person name="Fallon T.R."/>
            <person name="Sander Lower S.E."/>
            <person name="Weng J.-K."/>
        </authorList>
    </citation>
    <scope>NUCLEOTIDE SEQUENCE</scope>
    <source>
        <strain evidence="3">TRF0915ILg1</strain>
        <tissue evidence="3">Whole body</tissue>
    </source>
</reference>
<evidence type="ECO:0000313" key="3">
    <source>
        <dbReference type="EMBL" id="KAF2881425.1"/>
    </source>
</evidence>
<evidence type="ECO:0000259" key="2">
    <source>
        <dbReference type="Pfam" id="PF17921"/>
    </source>
</evidence>
<organism evidence="3 4">
    <name type="scientific">Ignelater luminosus</name>
    <name type="common">Cucubano</name>
    <name type="synonym">Pyrophorus luminosus</name>
    <dbReference type="NCBI Taxonomy" id="2038154"/>
    <lineage>
        <taxon>Eukaryota</taxon>
        <taxon>Metazoa</taxon>
        <taxon>Ecdysozoa</taxon>
        <taxon>Arthropoda</taxon>
        <taxon>Hexapoda</taxon>
        <taxon>Insecta</taxon>
        <taxon>Pterygota</taxon>
        <taxon>Neoptera</taxon>
        <taxon>Endopterygota</taxon>
        <taxon>Coleoptera</taxon>
        <taxon>Polyphaga</taxon>
        <taxon>Elateriformia</taxon>
        <taxon>Elateroidea</taxon>
        <taxon>Elateridae</taxon>
        <taxon>Agrypninae</taxon>
        <taxon>Pyrophorini</taxon>
        <taxon>Ignelater</taxon>
    </lineage>
</organism>
<feature type="compositionally biased region" description="Polar residues" evidence="1">
    <location>
        <begin position="119"/>
        <end position="132"/>
    </location>
</feature>
<dbReference type="InterPro" id="IPR052160">
    <property type="entry name" value="Gypsy_RT_Integrase-like"/>
</dbReference>
<feature type="region of interest" description="Disordered" evidence="1">
    <location>
        <begin position="119"/>
        <end position="156"/>
    </location>
</feature>
<proteinExistence type="predicted"/>
<dbReference type="InterPro" id="IPR041588">
    <property type="entry name" value="Integrase_H2C2"/>
</dbReference>
<protein>
    <recommendedName>
        <fullName evidence="2">Integrase zinc-binding domain-containing protein</fullName>
    </recommendedName>
</protein>
<evidence type="ECO:0000256" key="1">
    <source>
        <dbReference type="SAM" id="MobiDB-lite"/>
    </source>
</evidence>
<sequence>MDSYIDILKTLTQKELPLSFLAADYGVDRTYRRIAQRYFWIGMKKYIAEYLKNCGDCQRYKASNQKPAGLSARGTHEVYCDRHKVYADSNHMSALIPYAGEETESPVAALKKRRRLKNSSSCPGFLVGSSSEPEGETVMHHHGPDVPPLNGQHPPA</sequence>